<comment type="caution">
    <text evidence="1">The sequence shown here is derived from an EMBL/GenBank/DDBJ whole genome shotgun (WGS) entry which is preliminary data.</text>
</comment>
<dbReference type="AlphaFoldDB" id="A0A8X6MDK3"/>
<dbReference type="PANTHER" id="PTHR42648:SF28">
    <property type="entry name" value="TRANSPOSON-ENCODED PROTEIN WITH RIBONUCLEASE H-LIKE AND RETROVIRUS ZINC FINGER-LIKE DOMAINS"/>
    <property type="match status" value="1"/>
</dbReference>
<protein>
    <submittedName>
        <fullName evidence="1">Retrovirus-related Pol polyprotein from transposon TNT 1-94</fullName>
    </submittedName>
</protein>
<reference evidence="1" key="1">
    <citation type="submission" date="2020-08" db="EMBL/GenBank/DDBJ databases">
        <title>Multicomponent nature underlies the extraordinary mechanical properties of spider dragline silk.</title>
        <authorList>
            <person name="Kono N."/>
            <person name="Nakamura H."/>
            <person name="Mori M."/>
            <person name="Yoshida Y."/>
            <person name="Ohtoshi R."/>
            <person name="Malay A.D."/>
            <person name="Moran D.A.P."/>
            <person name="Tomita M."/>
            <person name="Numata K."/>
            <person name="Arakawa K."/>
        </authorList>
    </citation>
    <scope>NUCLEOTIDE SEQUENCE</scope>
</reference>
<evidence type="ECO:0000313" key="2">
    <source>
        <dbReference type="Proteomes" id="UP000887013"/>
    </source>
</evidence>
<evidence type="ECO:0000313" key="1">
    <source>
        <dbReference type="EMBL" id="GFS48842.1"/>
    </source>
</evidence>
<dbReference type="InterPro" id="IPR039537">
    <property type="entry name" value="Retrotran_Ty1/copia-like"/>
</dbReference>
<gene>
    <name evidence="1" type="primary">POLX_111</name>
    <name evidence="1" type="ORF">NPIL_159701</name>
</gene>
<proteinExistence type="predicted"/>
<dbReference type="InterPro" id="IPR012337">
    <property type="entry name" value="RNaseH-like_sf"/>
</dbReference>
<dbReference type="Proteomes" id="UP000887013">
    <property type="component" value="Unassembled WGS sequence"/>
</dbReference>
<name>A0A8X6MDK3_NEPPI</name>
<dbReference type="OrthoDB" id="6435841at2759"/>
<sequence>MKTRSVNGKYYFLTFVVDHSRYSVKYLRSKKDKVLSKLKEYVAMNRNKFGRSNKVLKRDHGRKYIGEEIEHSLKYQECSISIKE</sequence>
<accession>A0A8X6MDK3</accession>
<dbReference type="EMBL" id="BMAW01091282">
    <property type="protein sequence ID" value="GFS48842.1"/>
    <property type="molecule type" value="Genomic_DNA"/>
</dbReference>
<dbReference type="SUPFAM" id="SSF53098">
    <property type="entry name" value="Ribonuclease H-like"/>
    <property type="match status" value="1"/>
</dbReference>
<dbReference type="PANTHER" id="PTHR42648">
    <property type="entry name" value="TRANSPOSASE, PUTATIVE-RELATED"/>
    <property type="match status" value="1"/>
</dbReference>
<keyword evidence="2" id="KW-1185">Reference proteome</keyword>
<organism evidence="1 2">
    <name type="scientific">Nephila pilipes</name>
    <name type="common">Giant wood spider</name>
    <name type="synonym">Nephila maculata</name>
    <dbReference type="NCBI Taxonomy" id="299642"/>
    <lineage>
        <taxon>Eukaryota</taxon>
        <taxon>Metazoa</taxon>
        <taxon>Ecdysozoa</taxon>
        <taxon>Arthropoda</taxon>
        <taxon>Chelicerata</taxon>
        <taxon>Arachnida</taxon>
        <taxon>Araneae</taxon>
        <taxon>Araneomorphae</taxon>
        <taxon>Entelegynae</taxon>
        <taxon>Araneoidea</taxon>
        <taxon>Nephilidae</taxon>
        <taxon>Nephila</taxon>
    </lineage>
</organism>